<evidence type="ECO:0000256" key="11">
    <source>
        <dbReference type="ARBA" id="ARBA00037077"/>
    </source>
</evidence>
<comment type="function">
    <text evidence="11">Multicopper oxidase that may play a role in the maintenance of inorganic phosphate homeostasis.</text>
</comment>
<dbReference type="InterPro" id="IPR052152">
    <property type="entry name" value="LPR1/LPR2"/>
</dbReference>
<keyword evidence="6" id="KW-0256">Endoplasmic reticulum</keyword>
<evidence type="ECO:0000259" key="14">
    <source>
        <dbReference type="Pfam" id="PF07731"/>
    </source>
</evidence>
<dbReference type="CDD" id="cd13868">
    <property type="entry name" value="CuRO_2_CotA_like"/>
    <property type="match status" value="1"/>
</dbReference>
<keyword evidence="8" id="KW-0186">Copper</keyword>
<accession>A0A8J5L5A9</accession>
<comment type="caution">
    <text evidence="15">The sequence shown here is derived from an EMBL/GenBank/DDBJ whole genome shotgun (WGS) entry which is preliminary data.</text>
</comment>
<dbReference type="GO" id="GO:0016491">
    <property type="term" value="F:oxidoreductase activity"/>
    <property type="evidence" value="ECO:0007669"/>
    <property type="project" value="UniProtKB-KW"/>
</dbReference>
<dbReference type="AlphaFoldDB" id="A0A8J5L5A9"/>
<keyword evidence="10" id="KW-0325">Glycoprotein</keyword>
<evidence type="ECO:0000256" key="5">
    <source>
        <dbReference type="ARBA" id="ARBA00022729"/>
    </source>
</evidence>
<protein>
    <submittedName>
        <fullName evidence="15">Uncharacterized protein</fullName>
    </submittedName>
</protein>
<keyword evidence="9" id="KW-0472">Membrane</keyword>
<evidence type="ECO:0000256" key="1">
    <source>
        <dbReference type="ARBA" id="ARBA00001935"/>
    </source>
</evidence>
<dbReference type="EMBL" id="JACMSC010000008">
    <property type="protein sequence ID" value="KAG6512770.1"/>
    <property type="molecule type" value="Genomic_DNA"/>
</dbReference>
<name>A0A8J5L5A9_ZINOF</name>
<gene>
    <name evidence="15" type="ORF">ZIOFF_030899</name>
</gene>
<sequence length="559" mass="62460">MMAAKFLVAVLIVLMISGEEVAGSTGAPPPVSDAYLQRVARSLKKYVDPLPAMPKTYGYAVEDGRPKPIALTVGMYEKKWKFHRDLPVTTVFVYGTSRRAASYPGPAIEALQGVPLNVTWENHLPERHILPWDPTIPVAVPKHGGVPAVVHLHGGVNGPRSDGSAFAWFTSGFREVGPAWSEATYHYPNVQHPGNLWYHDHALGLTRANILAGLVGTYTIRNLPVEIPFGLPSGRHFDRHLVISDRSFYKDGSLYMNYTGNVPTVHPEWQPEYFGEVIVVNGKAWPYLAVLRRKYRFRILNSSNARYFNLSLSDGLPFTVIGSDVTYHNKPVTAPSILIAPAEIYDIVIDFAESETSAIMKFVISPKKTTDNSRIPAKLVDYPVANVKDAIKKRYIVLYEYQTASGEPTHLYINGKRLEDPATETPRPGSTEVWQVINLTEDNHPLHLHLATFQAARVRGLVALEAFKACMREKNDAVKCDVKKHATGPVTAVPEHERTWKNIVKIAPGSMTTIVVQFKLIDRDEPYPFDATAEPGYVYHCHILDHEDNAMIRPLILKY</sequence>
<dbReference type="InterPro" id="IPR002355">
    <property type="entry name" value="Cu_oxidase_Cu_BS"/>
</dbReference>
<dbReference type="FunFam" id="2.60.40.420:FF:000081">
    <property type="entry name" value="Spore coat protein A"/>
    <property type="match status" value="1"/>
</dbReference>
<evidence type="ECO:0000256" key="8">
    <source>
        <dbReference type="ARBA" id="ARBA00023008"/>
    </source>
</evidence>
<feature type="domain" description="Plastocyanin-like" evidence="13">
    <location>
        <begin position="293"/>
        <end position="353"/>
    </location>
</feature>
<dbReference type="InterPro" id="IPR008972">
    <property type="entry name" value="Cupredoxin"/>
</dbReference>
<feature type="domain" description="Plastocyanin-like" evidence="14">
    <location>
        <begin position="407"/>
        <end position="555"/>
    </location>
</feature>
<comment type="cofactor">
    <cofactor evidence="1">
        <name>Cu cation</name>
        <dbReference type="ChEBI" id="CHEBI:23378"/>
    </cofactor>
</comment>
<organism evidence="15 16">
    <name type="scientific">Zingiber officinale</name>
    <name type="common">Ginger</name>
    <name type="synonym">Amomum zingiber</name>
    <dbReference type="NCBI Taxonomy" id="94328"/>
    <lineage>
        <taxon>Eukaryota</taxon>
        <taxon>Viridiplantae</taxon>
        <taxon>Streptophyta</taxon>
        <taxon>Embryophyta</taxon>
        <taxon>Tracheophyta</taxon>
        <taxon>Spermatophyta</taxon>
        <taxon>Magnoliopsida</taxon>
        <taxon>Liliopsida</taxon>
        <taxon>Zingiberales</taxon>
        <taxon>Zingiberaceae</taxon>
        <taxon>Zingiber</taxon>
    </lineage>
</organism>
<evidence type="ECO:0000313" key="15">
    <source>
        <dbReference type="EMBL" id="KAG6512770.1"/>
    </source>
</evidence>
<evidence type="ECO:0000256" key="3">
    <source>
        <dbReference type="ARBA" id="ARBA00010609"/>
    </source>
</evidence>
<dbReference type="PROSITE" id="PS00080">
    <property type="entry name" value="MULTICOPPER_OXIDASE2"/>
    <property type="match status" value="1"/>
</dbReference>
<evidence type="ECO:0000256" key="7">
    <source>
        <dbReference type="ARBA" id="ARBA00023002"/>
    </source>
</evidence>
<feature type="signal peptide" evidence="12">
    <location>
        <begin position="1"/>
        <end position="18"/>
    </location>
</feature>
<proteinExistence type="inferred from homology"/>
<evidence type="ECO:0000256" key="2">
    <source>
        <dbReference type="ARBA" id="ARBA00004406"/>
    </source>
</evidence>
<reference evidence="15 16" key="1">
    <citation type="submission" date="2020-08" db="EMBL/GenBank/DDBJ databases">
        <title>Plant Genome Project.</title>
        <authorList>
            <person name="Zhang R.-G."/>
        </authorList>
    </citation>
    <scope>NUCLEOTIDE SEQUENCE [LARGE SCALE GENOMIC DNA]</scope>
    <source>
        <tissue evidence="15">Rhizome</tissue>
    </source>
</reference>
<comment type="similarity">
    <text evidence="3">Belongs to the multicopper oxidase family.</text>
</comment>
<dbReference type="PANTHER" id="PTHR48461:SF1">
    <property type="entry name" value="MULTICOPPER OXIDASE LPR1-LIKE"/>
    <property type="match status" value="1"/>
</dbReference>
<dbReference type="InterPro" id="IPR011706">
    <property type="entry name" value="Cu-oxidase_C"/>
</dbReference>
<dbReference type="SUPFAM" id="SSF49503">
    <property type="entry name" value="Cupredoxins"/>
    <property type="match status" value="3"/>
</dbReference>
<feature type="chain" id="PRO_5035210557" evidence="12">
    <location>
        <begin position="19"/>
        <end position="559"/>
    </location>
</feature>
<dbReference type="Pfam" id="PF00394">
    <property type="entry name" value="Cu-oxidase"/>
    <property type="match status" value="1"/>
</dbReference>
<comment type="subcellular location">
    <subcellularLocation>
        <location evidence="2">Endoplasmic reticulum membrane</location>
        <topology evidence="2">Peripheral membrane protein</topology>
    </subcellularLocation>
</comment>
<dbReference type="GO" id="GO:0005507">
    <property type="term" value="F:copper ion binding"/>
    <property type="evidence" value="ECO:0007669"/>
    <property type="project" value="InterPro"/>
</dbReference>
<evidence type="ECO:0000256" key="12">
    <source>
        <dbReference type="SAM" id="SignalP"/>
    </source>
</evidence>
<evidence type="ECO:0000256" key="4">
    <source>
        <dbReference type="ARBA" id="ARBA00022723"/>
    </source>
</evidence>
<keyword evidence="5 12" id="KW-0732">Signal</keyword>
<evidence type="ECO:0000256" key="6">
    <source>
        <dbReference type="ARBA" id="ARBA00022824"/>
    </source>
</evidence>
<dbReference type="Gene3D" id="2.60.40.420">
    <property type="entry name" value="Cupredoxins - blue copper proteins"/>
    <property type="match status" value="3"/>
</dbReference>
<dbReference type="Pfam" id="PF07731">
    <property type="entry name" value="Cu-oxidase_2"/>
    <property type="match status" value="1"/>
</dbReference>
<dbReference type="Proteomes" id="UP000734854">
    <property type="component" value="Unassembled WGS sequence"/>
</dbReference>
<dbReference type="GO" id="GO:0005789">
    <property type="term" value="C:endoplasmic reticulum membrane"/>
    <property type="evidence" value="ECO:0007669"/>
    <property type="project" value="UniProtKB-SubCell"/>
</dbReference>
<keyword evidence="4" id="KW-0479">Metal-binding</keyword>
<dbReference type="PANTHER" id="PTHR48461">
    <property type="entry name" value="MULTICOPPER OXIDASE LPR1-LIKE"/>
    <property type="match status" value="1"/>
</dbReference>
<evidence type="ECO:0000313" key="16">
    <source>
        <dbReference type="Proteomes" id="UP000734854"/>
    </source>
</evidence>
<dbReference type="InterPro" id="IPR001117">
    <property type="entry name" value="Cu-oxidase_2nd"/>
</dbReference>
<dbReference type="CDD" id="cd13844">
    <property type="entry name" value="CuRO_1_BOD_CotA_like"/>
    <property type="match status" value="1"/>
</dbReference>
<evidence type="ECO:0000256" key="10">
    <source>
        <dbReference type="ARBA" id="ARBA00023180"/>
    </source>
</evidence>
<keyword evidence="16" id="KW-1185">Reference proteome</keyword>
<dbReference type="GO" id="GO:0016036">
    <property type="term" value="P:cellular response to phosphate starvation"/>
    <property type="evidence" value="ECO:0007669"/>
    <property type="project" value="InterPro"/>
</dbReference>
<evidence type="ECO:0000256" key="9">
    <source>
        <dbReference type="ARBA" id="ARBA00023136"/>
    </source>
</evidence>
<evidence type="ECO:0000259" key="13">
    <source>
        <dbReference type="Pfam" id="PF00394"/>
    </source>
</evidence>
<keyword evidence="7" id="KW-0560">Oxidoreductase</keyword>